<dbReference type="GO" id="GO:0003960">
    <property type="term" value="F:quinone reductase (NADPH) activity"/>
    <property type="evidence" value="ECO:0007669"/>
    <property type="project" value="TreeGrafter"/>
</dbReference>
<evidence type="ECO:0000313" key="4">
    <source>
        <dbReference type="EMBL" id="SBS72130.1"/>
    </source>
</evidence>
<dbReference type="InterPro" id="IPR011032">
    <property type="entry name" value="GroES-like_sf"/>
</dbReference>
<organism evidence="4">
    <name type="scientific">uncultured Microbacterium sp</name>
    <dbReference type="NCBI Taxonomy" id="191216"/>
    <lineage>
        <taxon>Bacteria</taxon>
        <taxon>Bacillati</taxon>
        <taxon>Actinomycetota</taxon>
        <taxon>Actinomycetes</taxon>
        <taxon>Micrococcales</taxon>
        <taxon>Microbacteriaceae</taxon>
        <taxon>Microbacterium</taxon>
        <taxon>environmental samples</taxon>
    </lineage>
</organism>
<dbReference type="Gene3D" id="3.90.180.10">
    <property type="entry name" value="Medium-chain alcohol dehydrogenases, catalytic domain"/>
    <property type="match status" value="1"/>
</dbReference>
<dbReference type="GO" id="GO:0035925">
    <property type="term" value="F:mRNA 3'-UTR AU-rich region binding"/>
    <property type="evidence" value="ECO:0007669"/>
    <property type="project" value="TreeGrafter"/>
</dbReference>
<feature type="domain" description="Enoyl reductase (ER)" evidence="3">
    <location>
        <begin position="17"/>
        <end position="309"/>
    </location>
</feature>
<accession>A0A1Y5P3N2</accession>
<dbReference type="Pfam" id="PF08240">
    <property type="entry name" value="ADH_N"/>
    <property type="match status" value="1"/>
</dbReference>
<dbReference type="SUPFAM" id="SSF50129">
    <property type="entry name" value="GroES-like"/>
    <property type="match status" value="1"/>
</dbReference>
<evidence type="ECO:0000256" key="2">
    <source>
        <dbReference type="ARBA" id="ARBA00023002"/>
    </source>
</evidence>
<sequence length="338" mass="36467">MKSKSPQVSWFEYGRHGDADVLTERTETLPPPAPGEVSVEVLATGINHMEVFVRNGHEPAWADDGWPRRSGSDFAGIVLATAPGTPGLRPGMEVVGHVRAGAHATHLNVPVSALALKPRSVPWEVAGGLYLAGVTALDTLDDVRIGAGDTVVISAAAGGVGSIEAQLAKHRGAKVIGTCGDRNFDYLRQFGIIPVRYGDGIADRIRHAAHGPVTAFIDNFGKDGRAISDELGVHADRYRSSADRREVELRLLSNEPDAVVHGTTQLTRLLDLAQRGAFRLLISALYPLDELVDAYEELAAHHSRGKIVLATHPVTRYRTRRARDIHENMNGGYAAVRQ</sequence>
<evidence type="ECO:0000259" key="3">
    <source>
        <dbReference type="SMART" id="SM00829"/>
    </source>
</evidence>
<dbReference type="Pfam" id="PF13602">
    <property type="entry name" value="ADH_zinc_N_2"/>
    <property type="match status" value="1"/>
</dbReference>
<reference evidence="4" key="1">
    <citation type="submission" date="2016-03" db="EMBL/GenBank/DDBJ databases">
        <authorList>
            <person name="Ploux O."/>
        </authorList>
    </citation>
    <scope>NUCLEOTIDE SEQUENCE</scope>
    <source>
        <strain evidence="4">UC1</strain>
    </source>
</reference>
<dbReference type="SUPFAM" id="SSF51735">
    <property type="entry name" value="NAD(P)-binding Rossmann-fold domains"/>
    <property type="match status" value="1"/>
</dbReference>
<protein>
    <submittedName>
        <fullName evidence="4">Putative Zinc-dependant dehydrogenase</fullName>
    </submittedName>
</protein>
<name>A0A1Y5P3N2_9MICO</name>
<dbReference type="EMBL" id="FLQR01000006">
    <property type="protein sequence ID" value="SBS72130.1"/>
    <property type="molecule type" value="Genomic_DNA"/>
</dbReference>
<keyword evidence="2" id="KW-0560">Oxidoreductase</keyword>
<dbReference type="Gene3D" id="3.40.50.720">
    <property type="entry name" value="NAD(P)-binding Rossmann-like Domain"/>
    <property type="match status" value="1"/>
</dbReference>
<dbReference type="PANTHER" id="PTHR48106:SF13">
    <property type="entry name" value="QUINONE OXIDOREDUCTASE-RELATED"/>
    <property type="match status" value="1"/>
</dbReference>
<dbReference type="AlphaFoldDB" id="A0A1Y5P3N2"/>
<dbReference type="RefSeq" id="WP_295575325.1">
    <property type="nucleotide sequence ID" value="NZ_FLQR01000006.1"/>
</dbReference>
<dbReference type="InterPro" id="IPR020843">
    <property type="entry name" value="ER"/>
</dbReference>
<dbReference type="InterPro" id="IPR036291">
    <property type="entry name" value="NAD(P)-bd_dom_sf"/>
</dbReference>
<dbReference type="SMART" id="SM00829">
    <property type="entry name" value="PKS_ER"/>
    <property type="match status" value="1"/>
</dbReference>
<gene>
    <name evidence="4" type="ORF">MIPYR_20434</name>
</gene>
<dbReference type="PANTHER" id="PTHR48106">
    <property type="entry name" value="QUINONE OXIDOREDUCTASE PIG3-RELATED"/>
    <property type="match status" value="1"/>
</dbReference>
<dbReference type="InterPro" id="IPR013154">
    <property type="entry name" value="ADH-like_N"/>
</dbReference>
<evidence type="ECO:0000256" key="1">
    <source>
        <dbReference type="ARBA" id="ARBA00022857"/>
    </source>
</evidence>
<proteinExistence type="predicted"/>
<dbReference type="GO" id="GO:0070402">
    <property type="term" value="F:NADPH binding"/>
    <property type="evidence" value="ECO:0007669"/>
    <property type="project" value="TreeGrafter"/>
</dbReference>
<dbReference type="GO" id="GO:0005829">
    <property type="term" value="C:cytosol"/>
    <property type="evidence" value="ECO:0007669"/>
    <property type="project" value="TreeGrafter"/>
</dbReference>
<dbReference type="CDD" id="cd05289">
    <property type="entry name" value="MDR_like_2"/>
    <property type="match status" value="1"/>
</dbReference>
<keyword evidence="1" id="KW-0521">NADP</keyword>